<reference evidence="1" key="1">
    <citation type="submission" date="2021-01" db="EMBL/GenBank/DDBJ databases">
        <authorList>
            <consortium name="Genoscope - CEA"/>
            <person name="William W."/>
        </authorList>
    </citation>
    <scope>NUCLEOTIDE SEQUENCE</scope>
</reference>
<gene>
    <name evidence="1" type="ORF">PPRIM_AZ9-3.1.T0340270</name>
</gene>
<accession>A0A8S1L7E6</accession>
<comment type="caution">
    <text evidence="1">The sequence shown here is derived from an EMBL/GenBank/DDBJ whole genome shotgun (WGS) entry which is preliminary data.</text>
</comment>
<proteinExistence type="predicted"/>
<evidence type="ECO:0000313" key="1">
    <source>
        <dbReference type="EMBL" id="CAD8063337.1"/>
    </source>
</evidence>
<evidence type="ECO:0000313" key="2">
    <source>
        <dbReference type="Proteomes" id="UP000688137"/>
    </source>
</evidence>
<protein>
    <submittedName>
        <fullName evidence="1">Uncharacterized protein</fullName>
    </submittedName>
</protein>
<dbReference type="EMBL" id="CAJJDM010000033">
    <property type="protein sequence ID" value="CAD8063337.1"/>
    <property type="molecule type" value="Genomic_DNA"/>
</dbReference>
<sequence>MQLNLKSVLNTISDRTIQFPSEMEANYDQQNKQ</sequence>
<dbReference type="Proteomes" id="UP000688137">
    <property type="component" value="Unassembled WGS sequence"/>
</dbReference>
<name>A0A8S1L7E6_PARPR</name>
<dbReference type="AlphaFoldDB" id="A0A8S1L7E6"/>
<organism evidence="1 2">
    <name type="scientific">Paramecium primaurelia</name>
    <dbReference type="NCBI Taxonomy" id="5886"/>
    <lineage>
        <taxon>Eukaryota</taxon>
        <taxon>Sar</taxon>
        <taxon>Alveolata</taxon>
        <taxon>Ciliophora</taxon>
        <taxon>Intramacronucleata</taxon>
        <taxon>Oligohymenophorea</taxon>
        <taxon>Peniculida</taxon>
        <taxon>Parameciidae</taxon>
        <taxon>Paramecium</taxon>
    </lineage>
</organism>
<keyword evidence="2" id="KW-1185">Reference proteome</keyword>